<dbReference type="Proteomes" id="UP000236161">
    <property type="component" value="Unassembled WGS sequence"/>
</dbReference>
<accession>A0A2I0B9T8</accession>
<keyword evidence="2" id="KW-1185">Reference proteome</keyword>
<proteinExistence type="predicted"/>
<organism evidence="1 2">
    <name type="scientific">Apostasia shenzhenica</name>
    <dbReference type="NCBI Taxonomy" id="1088818"/>
    <lineage>
        <taxon>Eukaryota</taxon>
        <taxon>Viridiplantae</taxon>
        <taxon>Streptophyta</taxon>
        <taxon>Embryophyta</taxon>
        <taxon>Tracheophyta</taxon>
        <taxon>Spermatophyta</taxon>
        <taxon>Magnoliopsida</taxon>
        <taxon>Liliopsida</taxon>
        <taxon>Asparagales</taxon>
        <taxon>Orchidaceae</taxon>
        <taxon>Apostasioideae</taxon>
        <taxon>Apostasia</taxon>
    </lineage>
</organism>
<dbReference type="AlphaFoldDB" id="A0A2I0B9T8"/>
<sequence length="60" mass="6734">MVVMVLKALVLPVLKWLECQMSIFILLRLGPAINWIEILNQIADAAIGNLIQHAQEVLII</sequence>
<gene>
    <name evidence="1" type="ORF">AXF42_Ash007308</name>
</gene>
<name>A0A2I0B9T8_9ASPA</name>
<dbReference type="EMBL" id="KZ451903">
    <property type="protein sequence ID" value="PKA64562.1"/>
    <property type="molecule type" value="Genomic_DNA"/>
</dbReference>
<evidence type="ECO:0000313" key="1">
    <source>
        <dbReference type="EMBL" id="PKA64562.1"/>
    </source>
</evidence>
<reference evidence="1 2" key="1">
    <citation type="journal article" date="2017" name="Nature">
        <title>The Apostasia genome and the evolution of orchids.</title>
        <authorList>
            <person name="Zhang G.Q."/>
            <person name="Liu K.W."/>
            <person name="Li Z."/>
            <person name="Lohaus R."/>
            <person name="Hsiao Y.Y."/>
            <person name="Niu S.C."/>
            <person name="Wang J.Y."/>
            <person name="Lin Y.C."/>
            <person name="Xu Q."/>
            <person name="Chen L.J."/>
            <person name="Yoshida K."/>
            <person name="Fujiwara S."/>
            <person name="Wang Z.W."/>
            <person name="Zhang Y.Q."/>
            <person name="Mitsuda N."/>
            <person name="Wang M."/>
            <person name="Liu G.H."/>
            <person name="Pecoraro L."/>
            <person name="Huang H.X."/>
            <person name="Xiao X.J."/>
            <person name="Lin M."/>
            <person name="Wu X.Y."/>
            <person name="Wu W.L."/>
            <person name="Chen Y.Y."/>
            <person name="Chang S.B."/>
            <person name="Sakamoto S."/>
            <person name="Ohme-Takagi M."/>
            <person name="Yagi M."/>
            <person name="Zeng S.J."/>
            <person name="Shen C.Y."/>
            <person name="Yeh C.M."/>
            <person name="Luo Y.B."/>
            <person name="Tsai W.C."/>
            <person name="Van de Peer Y."/>
            <person name="Liu Z.J."/>
        </authorList>
    </citation>
    <scope>NUCLEOTIDE SEQUENCE [LARGE SCALE GENOMIC DNA]</scope>
    <source>
        <strain evidence="2">cv. Shenzhen</strain>
        <tissue evidence="1">Stem</tissue>
    </source>
</reference>
<protein>
    <submittedName>
        <fullName evidence="1">Uncharacterized protein</fullName>
    </submittedName>
</protein>
<evidence type="ECO:0000313" key="2">
    <source>
        <dbReference type="Proteomes" id="UP000236161"/>
    </source>
</evidence>